<comment type="caution">
    <text evidence="2">The sequence shown here is derived from an EMBL/GenBank/DDBJ whole genome shotgun (WGS) entry which is preliminary data.</text>
</comment>
<dbReference type="Proteomes" id="UP000785679">
    <property type="component" value="Unassembled WGS sequence"/>
</dbReference>
<organism evidence="2 3">
    <name type="scientific">Halteria grandinella</name>
    <dbReference type="NCBI Taxonomy" id="5974"/>
    <lineage>
        <taxon>Eukaryota</taxon>
        <taxon>Sar</taxon>
        <taxon>Alveolata</taxon>
        <taxon>Ciliophora</taxon>
        <taxon>Intramacronucleata</taxon>
        <taxon>Spirotrichea</taxon>
        <taxon>Stichotrichia</taxon>
        <taxon>Sporadotrichida</taxon>
        <taxon>Halteriidae</taxon>
        <taxon>Halteria</taxon>
    </lineage>
</organism>
<name>A0A8J8NQZ5_HALGN</name>
<dbReference type="PANTHER" id="PTHR23354">
    <property type="entry name" value="NUCLEOLAR PROTEIN 7/ESTROGEN RECEPTOR COACTIVATOR-RELATED"/>
    <property type="match status" value="1"/>
</dbReference>
<dbReference type="AlphaFoldDB" id="A0A8J8NQZ5"/>
<dbReference type="PANTHER" id="PTHR23354:SF122">
    <property type="entry name" value="GTPASE-ACTIVATING PROTEIN SKYWALKER"/>
    <property type="match status" value="1"/>
</dbReference>
<proteinExistence type="predicted"/>
<accession>A0A8J8NQZ5</accession>
<dbReference type="PROSITE" id="PS51886">
    <property type="entry name" value="TLDC"/>
    <property type="match status" value="1"/>
</dbReference>
<dbReference type="Pfam" id="PF07534">
    <property type="entry name" value="TLD"/>
    <property type="match status" value="1"/>
</dbReference>
<evidence type="ECO:0000259" key="1">
    <source>
        <dbReference type="PROSITE" id="PS51886"/>
    </source>
</evidence>
<reference evidence="2" key="1">
    <citation type="submission" date="2019-06" db="EMBL/GenBank/DDBJ databases">
        <authorList>
            <person name="Zheng W."/>
        </authorList>
    </citation>
    <scope>NUCLEOTIDE SEQUENCE</scope>
    <source>
        <strain evidence="2">QDHG01</strain>
    </source>
</reference>
<protein>
    <recommendedName>
        <fullName evidence="1">TLDc domain-containing protein</fullName>
    </recommendedName>
</protein>
<sequence>MLKQLAAHEIKHIQPQEEVKQDEKIPIHARIDLKKIIDSIIIDDECKFCKIMTFLSQACLRMKQLSLLYRGSVHSFKAKAFHQQCNDFKSTLTIVKTKEGKIMGGFTKQTWKGENDWKYDQAAWLFNIEAPNIFKARKKNMFALFACQRFGPIFGEGHALCIYDDCNTRNDNYVNSGKSFDCGEYGNILLTKRKETFIVQEIEVFQV</sequence>
<dbReference type="InterPro" id="IPR006571">
    <property type="entry name" value="TLDc_dom"/>
</dbReference>
<dbReference type="SMART" id="SM00584">
    <property type="entry name" value="TLDc"/>
    <property type="match status" value="1"/>
</dbReference>
<feature type="domain" description="TLDc" evidence="1">
    <location>
        <begin position="35"/>
        <end position="207"/>
    </location>
</feature>
<evidence type="ECO:0000313" key="3">
    <source>
        <dbReference type="Proteomes" id="UP000785679"/>
    </source>
</evidence>
<gene>
    <name evidence="2" type="ORF">FGO68_gene11135</name>
</gene>
<evidence type="ECO:0000313" key="2">
    <source>
        <dbReference type="EMBL" id="TNV79951.1"/>
    </source>
</evidence>
<keyword evidence="3" id="KW-1185">Reference proteome</keyword>
<dbReference type="EMBL" id="RRYP01008191">
    <property type="protein sequence ID" value="TNV79951.1"/>
    <property type="molecule type" value="Genomic_DNA"/>
</dbReference>
<dbReference type="OrthoDB" id="25620at2759"/>